<feature type="transmembrane region" description="Helical" evidence="9">
    <location>
        <begin position="423"/>
        <end position="443"/>
    </location>
</feature>
<evidence type="ECO:0000256" key="9">
    <source>
        <dbReference type="SAM" id="Phobius"/>
    </source>
</evidence>
<keyword evidence="13" id="KW-1185">Reference proteome</keyword>
<feature type="transmembrane region" description="Helical" evidence="9">
    <location>
        <begin position="177"/>
        <end position="199"/>
    </location>
</feature>
<feature type="transmembrane region" description="Helical" evidence="9">
    <location>
        <begin position="95"/>
        <end position="115"/>
    </location>
</feature>
<name>G8Y6W5_PICSO</name>
<feature type="compositionally biased region" description="Basic and acidic residues" evidence="8">
    <location>
        <begin position="1"/>
        <end position="10"/>
    </location>
</feature>
<gene>
    <name evidence="12" type="primary">Piso0_003889</name>
    <name evidence="11" type="ORF">GNLVRS01_PISO0K04806g</name>
    <name evidence="12" type="ORF">GNLVRS01_PISO0L04807g</name>
</gene>
<dbReference type="STRING" id="559304.G8Y6W5"/>
<keyword evidence="3" id="KW-0813">Transport</keyword>
<dbReference type="FunFam" id="1.20.1740.10:FF:000001">
    <property type="entry name" value="Amino acid permease"/>
    <property type="match status" value="1"/>
</dbReference>
<evidence type="ECO:0000259" key="10">
    <source>
        <dbReference type="Pfam" id="PF00324"/>
    </source>
</evidence>
<evidence type="ECO:0000313" key="12">
    <source>
        <dbReference type="EMBL" id="CCE84345.1"/>
    </source>
</evidence>
<evidence type="ECO:0000256" key="8">
    <source>
        <dbReference type="SAM" id="MobiDB-lite"/>
    </source>
</evidence>
<sequence length="619" mass="67871">MQGETSRADDFAPSSKSYTSATVHSKEYGLSSDISFQSAKESEHRLSTDVSVQRTTHEIKKTSGPLVRLIHSFKRSEDTDPETGEISLGNDLSGFSLQMIALGASVGTGLLVGTGSSLAESGVLPLLLGFMVIASFIYCMTQALAELAVALPVPGSFTLYACMFVDKSWGFAVGWNYCLQWLILLPMELAAAAMTMHYWPQVASKVSDAQIITYFYLTIIAMNLFSVKYYGYFEAGFSILKLVFIMLFLALGFLLAVGLIGDSPVGFRYWKSPGVVSKTYVDGFIGVIITAAFSYTGSEMVGISASESKHPEKDVPDSIKKVFWRVSMLYLVSLFLLGLLVPYNSPELVGNSSAGANASPFVIALSGIKVSAIADIMNVAILVSIFSVGNSSIYASSRTLVALAEIEQAPSFLKYIDKKKRPLIASICAVSTGSLAYISILSPSGAETLFLWLMALSGISVISTYATIMLSHIRFRKVLALNDISLVEELPYITPLGTAGSWYGIAVAMLVFCLQVFVSCKASIQHTDYFKIYQDISGFLVINLFYVGHKIFTYVKHNEFEYMVDCKNVNIKIGRFANESSRRKNKLDIVQNKTQCGRKPWYISIRDYIRDNLGSKANF</sequence>
<dbReference type="Proteomes" id="UP000005222">
    <property type="component" value="Chromosome L"/>
</dbReference>
<feature type="domain" description="Amino acid permease/ SLC12A" evidence="10">
    <location>
        <begin position="97"/>
        <end position="553"/>
    </location>
</feature>
<feature type="transmembrane region" description="Helical" evidence="9">
    <location>
        <begin position="211"/>
        <end position="230"/>
    </location>
</feature>
<dbReference type="GO" id="GO:0016020">
    <property type="term" value="C:membrane"/>
    <property type="evidence" value="ECO:0007669"/>
    <property type="project" value="UniProtKB-SubCell"/>
</dbReference>
<reference evidence="13" key="2">
    <citation type="journal article" date="2012" name="G3 (Bethesda)">
        <title>Pichia sorbitophila, an interspecies yeast hybrid reveals early steps of genome resolution following polyploidization.</title>
        <authorList>
            <person name="Leh Louis V."/>
            <person name="Despons L."/>
            <person name="Friedrich A."/>
            <person name="Martin T."/>
            <person name="Durrens P."/>
            <person name="Casaregola S."/>
            <person name="Neuveglise C."/>
            <person name="Fairhead C."/>
            <person name="Marck C."/>
            <person name="Cruz J.A."/>
            <person name="Straub M.L."/>
            <person name="Kugler V."/>
            <person name="Sacerdot C."/>
            <person name="Uzunov Z."/>
            <person name="Thierry A."/>
            <person name="Weiss S."/>
            <person name="Bleykasten C."/>
            <person name="De Montigny J."/>
            <person name="Jacques N."/>
            <person name="Jung P."/>
            <person name="Lemaire M."/>
            <person name="Mallet S."/>
            <person name="Morel G."/>
            <person name="Richard G.F."/>
            <person name="Sarkar A."/>
            <person name="Savel G."/>
            <person name="Schacherer J."/>
            <person name="Seret M.L."/>
            <person name="Talla E."/>
            <person name="Samson G."/>
            <person name="Jubin C."/>
            <person name="Poulain J."/>
            <person name="Vacherie B."/>
            <person name="Barbe V."/>
            <person name="Pelletier E."/>
            <person name="Sherman D.J."/>
            <person name="Westhof E."/>
            <person name="Weissenbach J."/>
            <person name="Baret P.V."/>
            <person name="Wincker P."/>
            <person name="Gaillardin C."/>
            <person name="Dujon B."/>
            <person name="Souciet J.L."/>
        </authorList>
    </citation>
    <scope>NUCLEOTIDE SEQUENCE [LARGE SCALE GENOMIC DNA]</scope>
    <source>
        <strain evidence="13">ATCC MYA-4447 / BCRC 22081 / CBS 7064 / NBRC 10061 / NRRL Y-12695</strain>
    </source>
</reference>
<dbReference type="OrthoDB" id="4016391at2759"/>
<feature type="transmembrane region" description="Helical" evidence="9">
    <location>
        <begin position="322"/>
        <end position="341"/>
    </location>
</feature>
<dbReference type="PANTHER" id="PTHR43341:SF1">
    <property type="entry name" value="GENERAL AMINO-ACID PERMEASE GAP1"/>
    <property type="match status" value="1"/>
</dbReference>
<dbReference type="GO" id="GO:0015171">
    <property type="term" value="F:amino acid transmembrane transporter activity"/>
    <property type="evidence" value="ECO:0007669"/>
    <property type="project" value="TreeGrafter"/>
</dbReference>
<dbReference type="InterPro" id="IPR050524">
    <property type="entry name" value="APC_YAT"/>
</dbReference>
<dbReference type="HOGENOM" id="CLU_007946_12_0_1"/>
<evidence type="ECO:0000256" key="4">
    <source>
        <dbReference type="ARBA" id="ARBA00022692"/>
    </source>
</evidence>
<feature type="transmembrane region" description="Helical" evidence="9">
    <location>
        <begin position="242"/>
        <end position="260"/>
    </location>
</feature>
<dbReference type="InterPro" id="IPR004841">
    <property type="entry name" value="AA-permease/SLC12A_dom"/>
</dbReference>
<reference evidence="12" key="1">
    <citation type="submission" date="2011-10" db="EMBL/GenBank/DDBJ databases">
        <authorList>
            <person name="Genoscope - CEA"/>
        </authorList>
    </citation>
    <scope>NUCLEOTIDE SEQUENCE</scope>
</reference>
<dbReference type="EMBL" id="FO082048">
    <property type="protein sequence ID" value="CCE84345.1"/>
    <property type="molecule type" value="Genomic_DNA"/>
</dbReference>
<dbReference type="Proteomes" id="UP000005222">
    <property type="component" value="Chromosome K"/>
</dbReference>
<keyword evidence="4 9" id="KW-0812">Transmembrane</keyword>
<evidence type="ECO:0000256" key="3">
    <source>
        <dbReference type="ARBA" id="ARBA00022448"/>
    </source>
</evidence>
<feature type="region of interest" description="Disordered" evidence="8">
    <location>
        <begin position="1"/>
        <end position="26"/>
    </location>
</feature>
<evidence type="ECO:0000256" key="1">
    <source>
        <dbReference type="ARBA" id="ARBA00004141"/>
    </source>
</evidence>
<feature type="transmembrane region" description="Helical" evidence="9">
    <location>
        <begin position="122"/>
        <end position="141"/>
    </location>
</feature>
<keyword evidence="5" id="KW-0029">Amino-acid transport</keyword>
<organism evidence="12 13">
    <name type="scientific">Pichia sorbitophila (strain ATCC MYA-4447 / BCRC 22081 / CBS 7064 / NBRC 10061 / NRRL Y-12695)</name>
    <name type="common">Hybrid yeast</name>
    <dbReference type="NCBI Taxonomy" id="559304"/>
    <lineage>
        <taxon>Eukaryota</taxon>
        <taxon>Fungi</taxon>
        <taxon>Dikarya</taxon>
        <taxon>Ascomycota</taxon>
        <taxon>Saccharomycotina</taxon>
        <taxon>Pichiomycetes</taxon>
        <taxon>Debaryomycetaceae</taxon>
        <taxon>Millerozyma</taxon>
    </lineage>
</organism>
<evidence type="ECO:0000313" key="11">
    <source>
        <dbReference type="EMBL" id="CCE83314.1"/>
    </source>
</evidence>
<dbReference type="eggNOG" id="KOG1286">
    <property type="taxonomic scope" value="Eukaryota"/>
</dbReference>
<feature type="transmembrane region" description="Helical" evidence="9">
    <location>
        <begin position="492"/>
        <end position="518"/>
    </location>
</feature>
<feature type="compositionally biased region" description="Polar residues" evidence="8">
    <location>
        <begin position="14"/>
        <end position="23"/>
    </location>
</feature>
<evidence type="ECO:0000256" key="5">
    <source>
        <dbReference type="ARBA" id="ARBA00022970"/>
    </source>
</evidence>
<feature type="transmembrane region" description="Helical" evidence="9">
    <location>
        <begin position="280"/>
        <end position="301"/>
    </location>
</feature>
<dbReference type="InParanoid" id="G8Y6W5"/>
<evidence type="ECO:0000256" key="6">
    <source>
        <dbReference type="ARBA" id="ARBA00022989"/>
    </source>
</evidence>
<dbReference type="Pfam" id="PF00324">
    <property type="entry name" value="AA_permease"/>
    <property type="match status" value="1"/>
</dbReference>
<dbReference type="Gene3D" id="1.20.1740.10">
    <property type="entry name" value="Amino acid/polyamine transporter I"/>
    <property type="match status" value="1"/>
</dbReference>
<accession>G8Y6W5</accession>
<evidence type="ECO:0000313" key="13">
    <source>
        <dbReference type="Proteomes" id="UP000005222"/>
    </source>
</evidence>
<dbReference type="EMBL" id="FO082049">
    <property type="protein sequence ID" value="CCE83314.1"/>
    <property type="molecule type" value="Genomic_DNA"/>
</dbReference>
<proteinExistence type="inferred from homology"/>
<dbReference type="AlphaFoldDB" id="G8Y6W5"/>
<comment type="subcellular location">
    <subcellularLocation>
        <location evidence="1">Membrane</location>
        <topology evidence="1">Multi-pass membrane protein</topology>
    </subcellularLocation>
</comment>
<keyword evidence="7 9" id="KW-0472">Membrane</keyword>
<comment type="similarity">
    <text evidence="2">Belongs to the amino acid-polyamine-organocation (APC) superfamily. YAT (TC 2.A.3.10) family.</text>
</comment>
<evidence type="ECO:0000256" key="7">
    <source>
        <dbReference type="ARBA" id="ARBA00023136"/>
    </source>
</evidence>
<dbReference type="PANTHER" id="PTHR43341">
    <property type="entry name" value="AMINO ACID PERMEASE"/>
    <property type="match status" value="1"/>
</dbReference>
<feature type="transmembrane region" description="Helical" evidence="9">
    <location>
        <begin position="361"/>
        <end position="388"/>
    </location>
</feature>
<feature type="transmembrane region" description="Helical" evidence="9">
    <location>
        <begin position="449"/>
        <end position="471"/>
    </location>
</feature>
<evidence type="ECO:0000256" key="2">
    <source>
        <dbReference type="ARBA" id="ARBA00006983"/>
    </source>
</evidence>
<protein>
    <submittedName>
        <fullName evidence="12">Piso0_003889 protein</fullName>
    </submittedName>
</protein>
<keyword evidence="6 9" id="KW-1133">Transmembrane helix</keyword>